<evidence type="ECO:0000313" key="2">
    <source>
        <dbReference type="Proteomes" id="UP001162972"/>
    </source>
</evidence>
<organism evidence="1 2">
    <name type="scientific">Salix udensis</name>
    <dbReference type="NCBI Taxonomy" id="889485"/>
    <lineage>
        <taxon>Eukaryota</taxon>
        <taxon>Viridiplantae</taxon>
        <taxon>Streptophyta</taxon>
        <taxon>Embryophyta</taxon>
        <taxon>Tracheophyta</taxon>
        <taxon>Spermatophyta</taxon>
        <taxon>Magnoliopsida</taxon>
        <taxon>eudicotyledons</taxon>
        <taxon>Gunneridae</taxon>
        <taxon>Pentapetalae</taxon>
        <taxon>rosids</taxon>
        <taxon>fabids</taxon>
        <taxon>Malpighiales</taxon>
        <taxon>Salicaceae</taxon>
        <taxon>Saliceae</taxon>
        <taxon>Salix</taxon>
    </lineage>
</organism>
<name>A0AAD6KLG5_9ROSI</name>
<reference evidence="1 2" key="1">
    <citation type="journal article" date="2023" name="Int. J. Mol. Sci.">
        <title>De Novo Assembly and Annotation of 11 Diverse Shrub Willow (Salix) Genomes Reveals Novel Gene Organization in Sex-Linked Regions.</title>
        <authorList>
            <person name="Hyden B."/>
            <person name="Feng K."/>
            <person name="Yates T.B."/>
            <person name="Jawdy S."/>
            <person name="Cereghino C."/>
            <person name="Smart L.B."/>
            <person name="Muchero W."/>
        </authorList>
    </citation>
    <scope>NUCLEOTIDE SEQUENCE [LARGE SCALE GENOMIC DNA]</scope>
    <source>
        <tissue evidence="1">Shoot tip</tissue>
    </source>
</reference>
<dbReference type="Proteomes" id="UP001162972">
    <property type="component" value="Chromosome 16"/>
</dbReference>
<accession>A0AAD6KLG5</accession>
<dbReference type="EMBL" id="JAPFFJ010000006">
    <property type="protein sequence ID" value="KAJ6425618.1"/>
    <property type="molecule type" value="Genomic_DNA"/>
</dbReference>
<proteinExistence type="predicted"/>
<comment type="caution">
    <text evidence="1">The sequence shown here is derived from an EMBL/GenBank/DDBJ whole genome shotgun (WGS) entry which is preliminary data.</text>
</comment>
<sequence length="106" mass="11716">MNWVSPPAMRPFIGSSAMSDPILFPSPRHPLRLNRLRLAPFEKRTPMIMTRFRNFLPACMAIPDGDMPAYDFLPIAVGVPAARSPVRAMVVQASTVFFDTPATLGT</sequence>
<dbReference type="AlphaFoldDB" id="A0AAD6KLG5"/>
<keyword evidence="2" id="KW-1185">Reference proteome</keyword>
<protein>
    <submittedName>
        <fullName evidence="1">Uncharacterized protein</fullName>
    </submittedName>
</protein>
<evidence type="ECO:0000313" key="1">
    <source>
        <dbReference type="EMBL" id="KAJ6425618.1"/>
    </source>
</evidence>
<gene>
    <name evidence="1" type="ORF">OIU84_026233</name>
</gene>